<evidence type="ECO:0000259" key="4">
    <source>
        <dbReference type="Pfam" id="PF11611"/>
    </source>
</evidence>
<keyword evidence="6" id="KW-1185">Reference proteome</keyword>
<keyword evidence="1" id="KW-0732">Signal</keyword>
<dbReference type="InterPro" id="IPR029050">
    <property type="entry name" value="Immunoprotect_excell_Ig-like"/>
</dbReference>
<accession>A0A498QV81</accession>
<dbReference type="Proteomes" id="UP000268285">
    <property type="component" value="Unassembled WGS sequence"/>
</dbReference>
<name>A0A498QV81_9MYCO</name>
<feature type="transmembrane region" description="Helical" evidence="3">
    <location>
        <begin position="37"/>
        <end position="64"/>
    </location>
</feature>
<dbReference type="RefSeq" id="WP_081260808.1">
    <property type="nucleotide sequence ID" value="NZ_UPHN01000015.1"/>
</dbReference>
<feature type="region of interest" description="Disordered" evidence="2">
    <location>
        <begin position="1"/>
        <end position="26"/>
    </location>
</feature>
<evidence type="ECO:0000313" key="6">
    <source>
        <dbReference type="Proteomes" id="UP000268285"/>
    </source>
</evidence>
<proteinExistence type="predicted"/>
<dbReference type="Pfam" id="PF11611">
    <property type="entry name" value="DUF4352"/>
    <property type="match status" value="1"/>
</dbReference>
<evidence type="ECO:0000256" key="3">
    <source>
        <dbReference type="SAM" id="Phobius"/>
    </source>
</evidence>
<organism evidence="5 6">
    <name type="scientific">Mycobacterium pseudokansasii</name>
    <dbReference type="NCBI Taxonomy" id="2341080"/>
    <lineage>
        <taxon>Bacteria</taxon>
        <taxon>Bacillati</taxon>
        <taxon>Actinomycetota</taxon>
        <taxon>Actinomycetes</taxon>
        <taxon>Mycobacteriales</taxon>
        <taxon>Mycobacteriaceae</taxon>
        <taxon>Mycobacterium</taxon>
    </lineage>
</organism>
<evidence type="ECO:0000256" key="2">
    <source>
        <dbReference type="SAM" id="MobiDB-lite"/>
    </source>
</evidence>
<feature type="domain" description="DUF4352" evidence="4">
    <location>
        <begin position="87"/>
        <end position="201"/>
    </location>
</feature>
<keyword evidence="3" id="KW-1133">Transmembrane helix</keyword>
<dbReference type="Gene3D" id="2.60.40.1240">
    <property type="match status" value="1"/>
</dbReference>
<dbReference type="InterPro" id="IPR029051">
    <property type="entry name" value="DUF4352"/>
</dbReference>
<feature type="region of interest" description="Disordered" evidence="2">
    <location>
        <begin position="65"/>
        <end position="90"/>
    </location>
</feature>
<sequence length="206" mass="21813">MPEDQPPPLPPTPPPPPGGYYGPPPGYYQPPPKKRKVWPWVLLGVVVLFFGGCFAVVGVIGSAVHSSSERRSSERAAASAPSSTMPGIGQEVRDGKFAFTVTGVTRAPSVGTTQARGEFVIVTMTVKNTGAQPQDFFSSNQKLYDTAGRQFAADSMAISTDSMVINLNPGFDLNVKVPFDVPTGTTIATIELHDSAFSDGAKVRLS</sequence>
<dbReference type="EMBL" id="UPHU01000001">
    <property type="protein sequence ID" value="VBA49753.1"/>
    <property type="molecule type" value="Genomic_DNA"/>
</dbReference>
<evidence type="ECO:0000256" key="1">
    <source>
        <dbReference type="ARBA" id="ARBA00022729"/>
    </source>
</evidence>
<gene>
    <name evidence="5" type="ORF">LAUMK142_02167</name>
</gene>
<evidence type="ECO:0000313" key="5">
    <source>
        <dbReference type="EMBL" id="VBA49753.1"/>
    </source>
</evidence>
<dbReference type="OrthoDB" id="3430849at2"/>
<keyword evidence="3" id="KW-0812">Transmembrane</keyword>
<reference evidence="5 6" key="1">
    <citation type="submission" date="2018-09" db="EMBL/GenBank/DDBJ databases">
        <authorList>
            <person name="Tagini F."/>
        </authorList>
    </citation>
    <scope>NUCLEOTIDE SEQUENCE [LARGE SCALE GENOMIC DNA]</scope>
    <source>
        <strain evidence="5 6">MK142</strain>
    </source>
</reference>
<dbReference type="AlphaFoldDB" id="A0A498QV81"/>
<protein>
    <recommendedName>
        <fullName evidence="4">DUF4352 domain-containing protein</fullName>
    </recommendedName>
</protein>
<keyword evidence="3" id="KW-0472">Membrane</keyword>